<evidence type="ECO:0000313" key="3">
    <source>
        <dbReference type="Proteomes" id="UP000799757"/>
    </source>
</evidence>
<keyword evidence="3" id="KW-1185">Reference proteome</keyword>
<reference evidence="2" key="1">
    <citation type="journal article" date="2020" name="Stud. Mycol.">
        <title>101 Dothideomycetes genomes: a test case for predicting lifestyles and emergence of pathogens.</title>
        <authorList>
            <person name="Haridas S."/>
            <person name="Albert R."/>
            <person name="Binder M."/>
            <person name="Bloem J."/>
            <person name="Labutti K."/>
            <person name="Salamov A."/>
            <person name="Andreopoulos B."/>
            <person name="Baker S."/>
            <person name="Barry K."/>
            <person name="Bills G."/>
            <person name="Bluhm B."/>
            <person name="Cannon C."/>
            <person name="Castanera R."/>
            <person name="Culley D."/>
            <person name="Daum C."/>
            <person name="Ezra D."/>
            <person name="Gonzalez J."/>
            <person name="Henrissat B."/>
            <person name="Kuo A."/>
            <person name="Liang C."/>
            <person name="Lipzen A."/>
            <person name="Lutzoni F."/>
            <person name="Magnuson J."/>
            <person name="Mondo S."/>
            <person name="Nolan M."/>
            <person name="Ohm R."/>
            <person name="Pangilinan J."/>
            <person name="Park H.-J."/>
            <person name="Ramirez L."/>
            <person name="Alfaro M."/>
            <person name="Sun H."/>
            <person name="Tritt A."/>
            <person name="Yoshinaga Y."/>
            <person name="Zwiers L.-H."/>
            <person name="Turgeon B."/>
            <person name="Goodwin S."/>
            <person name="Spatafora J."/>
            <person name="Crous P."/>
            <person name="Grigoriev I."/>
        </authorList>
    </citation>
    <scope>NUCLEOTIDE SEQUENCE</scope>
    <source>
        <strain evidence="2">CBS 109.77</strain>
    </source>
</reference>
<dbReference type="GO" id="GO:0016102">
    <property type="term" value="P:diterpenoid biosynthetic process"/>
    <property type="evidence" value="ECO:0007669"/>
    <property type="project" value="TreeGrafter"/>
</dbReference>
<comment type="similarity">
    <text evidence="1">Belongs to the terpene synthase family.</text>
</comment>
<dbReference type="InterPro" id="IPR050148">
    <property type="entry name" value="Terpene_synthase-like"/>
</dbReference>
<dbReference type="OrthoDB" id="2343925at2759"/>
<sequence length="943" mass="105476">MSFSSFSPSLYDTAWLSMVPTESNKHARLFPQCLEIVLQTQQTDGTWPSYASPTDGILVSLAALLSIATLRARILSSSEEHQTYTQCIQRGTSGVQKLLHSWDVENSVHVGFELLVTAIIRQLEDFAIQVEFPGLAKLMNLYQEKISKSSPELLYGSKETTLLHSIEAFVGVIEFQKISHHCSDELGIFGSPAATAAYLTHSPEWDLRAERYLRRTVASYGGTGIVPSAFPTALFEASWAISFMLSPIVEESSFSSVDLSLVIEFFLEVMNQQGSLVGFAPRILEDADNTARSLLMLMRLGRVGYVATVDIAPLVSKFESAKCFKTYELERNPSFSANCNVVLALLEIEHESNSQYASQIEKALTFLLGVVETGDRDITDKWNISSEYSYMLLFEVIVLALKQYDAGHLQAIPQDIFTNRIPKTLCRTISQVLAGQKSDGSWGHSLEATSYSILGLSHALRLPWGSTIYNYVTDRLSQAKRFLVEEYPRAEKKDYLWVEKTTFQSSLLKLAYCSMALHTTVTLDKWSDSMVETLTYVSIQSSTMKKLFSTLPLLENVPAPLLDLVLVEAKYHASSLATGRHSILPRSDLSSSKDKYLGYIPVIWLLGNHINNQSLSAGIIGEMLRLSQLTYQIDEYMETTIAGLSREQTSILESWIRSECSDMRAMVRGIGTGHFETFQSGGGNEFHISDFQEGGDGAHSPCRGGHLGTLSPIQITLQKFLKYILCHEAVLRSSPLIQQFLAIELSEYLLAHMRQNSDNVWLKSWKCDSAQISPPSRSSYFSWARSTGADHTSCPLAFRFFMCLISKSDQVHSCFESAQAQYFSSSVSRHLATMCRQYNDYGSIMRDAEENNLNSVDFAEFQAGTYGRESLLWTGGLFSAKQSLMAIAEFERKLMEQSFQALREVVSSPEAMGDLKVLIDVTDLFGQLYVAKDITSRKRLRTE</sequence>
<dbReference type="Gene3D" id="1.50.10.20">
    <property type="match status" value="1"/>
</dbReference>
<proteinExistence type="inferred from homology"/>
<organism evidence="2 3">
    <name type="scientific">Melanomma pulvis-pyrius CBS 109.77</name>
    <dbReference type="NCBI Taxonomy" id="1314802"/>
    <lineage>
        <taxon>Eukaryota</taxon>
        <taxon>Fungi</taxon>
        <taxon>Dikarya</taxon>
        <taxon>Ascomycota</taxon>
        <taxon>Pezizomycotina</taxon>
        <taxon>Dothideomycetes</taxon>
        <taxon>Pleosporomycetidae</taxon>
        <taxon>Pleosporales</taxon>
        <taxon>Melanommataceae</taxon>
        <taxon>Melanomma</taxon>
    </lineage>
</organism>
<gene>
    <name evidence="2" type="ORF">K505DRAFT_232734</name>
</gene>
<accession>A0A6A6XQ64</accession>
<dbReference type="EMBL" id="MU001778">
    <property type="protein sequence ID" value="KAF2798681.1"/>
    <property type="molecule type" value="Genomic_DNA"/>
</dbReference>
<dbReference type="GO" id="GO:0010333">
    <property type="term" value="F:terpene synthase activity"/>
    <property type="evidence" value="ECO:0007669"/>
    <property type="project" value="InterPro"/>
</dbReference>
<dbReference type="AlphaFoldDB" id="A0A6A6XQ64"/>
<evidence type="ECO:0000256" key="1">
    <source>
        <dbReference type="ARBA" id="ARBA00006333"/>
    </source>
</evidence>
<dbReference type="Proteomes" id="UP000799757">
    <property type="component" value="Unassembled WGS sequence"/>
</dbReference>
<protein>
    <recommendedName>
        <fullName evidence="4">Ent-kaurene synthase</fullName>
    </recommendedName>
</protein>
<name>A0A6A6XQ64_9PLEO</name>
<dbReference type="GO" id="GO:0000287">
    <property type="term" value="F:magnesium ion binding"/>
    <property type="evidence" value="ECO:0007669"/>
    <property type="project" value="TreeGrafter"/>
</dbReference>
<dbReference type="SUPFAM" id="SSF48239">
    <property type="entry name" value="Terpenoid cyclases/Protein prenyltransferases"/>
    <property type="match status" value="1"/>
</dbReference>
<dbReference type="PANTHER" id="PTHR31739">
    <property type="entry name" value="ENT-COPALYL DIPHOSPHATE SYNTHASE, CHLOROPLASTIC"/>
    <property type="match status" value="1"/>
</dbReference>
<dbReference type="InterPro" id="IPR008930">
    <property type="entry name" value="Terpenoid_cyclase/PrenylTrfase"/>
</dbReference>
<dbReference type="Gene3D" id="1.50.10.160">
    <property type="match status" value="1"/>
</dbReference>
<evidence type="ECO:0000313" key="2">
    <source>
        <dbReference type="EMBL" id="KAF2798681.1"/>
    </source>
</evidence>
<dbReference type="PANTHER" id="PTHR31739:SF25">
    <property type="entry name" value="(E,E)-GERANYLLINALOOL SYNTHASE"/>
    <property type="match status" value="1"/>
</dbReference>
<evidence type="ECO:0008006" key="4">
    <source>
        <dbReference type="Google" id="ProtNLM"/>
    </source>
</evidence>